<accession>A0A6A7B1T0</accession>
<dbReference type="InterPro" id="IPR045269">
    <property type="entry name" value="Atg1-like"/>
</dbReference>
<dbReference type="EC" id="2.7.11.1" evidence="2"/>
<sequence>MVVQDLGSRHGDGSITPPATPTGASHIKTGSPSSDFLSSLSGLRRGDSAISLSGPQRHSASKPGSTEVIIFPNHSIDYEFRTDAKGRKKTIGEGAWSNVYLATPTLPTVTENVHMTGMSPPLTPVHSREPSSVSSNTLAIPRLYAIKVPAMTSARKVLGAEAKILSYLTRFPNAHEHIVPFFGLDPRTGSLILKAMDATLESWITNELNTVSEPLRAKKLAEIFPTIALSLIDSLEWMQEKDCIQADIKPSNILIDSTPSGVPKAVYTDFSSAILTKPGATIDSAASPLGAGTWDYLDPKLLSSSNPAPLSASTDLWSLAITLLYLVIGRSPYDAFKSNKYQQREMIKSGSPLQCLGYEDVGTVNMKRLSSLSKDLCFDVQKWFEMVLVKDPASRASLKEWRGALVAALAVGTAKV</sequence>
<dbReference type="Gene3D" id="1.10.510.10">
    <property type="entry name" value="Transferase(Phosphotransferase) domain 1"/>
    <property type="match status" value="1"/>
</dbReference>
<evidence type="ECO:0000256" key="7">
    <source>
        <dbReference type="ARBA" id="ARBA00022840"/>
    </source>
</evidence>
<name>A0A6A7B1T0_9PLEO</name>
<dbReference type="OrthoDB" id="1668230at2759"/>
<proteinExistence type="predicted"/>
<dbReference type="GO" id="GO:0034045">
    <property type="term" value="C:phagophore assembly site membrane"/>
    <property type="evidence" value="ECO:0007669"/>
    <property type="project" value="UniProtKB-SubCell"/>
</dbReference>
<dbReference type="GO" id="GO:0004674">
    <property type="term" value="F:protein serine/threonine kinase activity"/>
    <property type="evidence" value="ECO:0007669"/>
    <property type="project" value="UniProtKB-KW"/>
</dbReference>
<dbReference type="Proteomes" id="UP000799423">
    <property type="component" value="Unassembled WGS sequence"/>
</dbReference>
<dbReference type="GO" id="GO:0010506">
    <property type="term" value="P:regulation of autophagy"/>
    <property type="evidence" value="ECO:0007669"/>
    <property type="project" value="InterPro"/>
</dbReference>
<dbReference type="GO" id="GO:0005524">
    <property type="term" value="F:ATP binding"/>
    <property type="evidence" value="ECO:0007669"/>
    <property type="project" value="UniProtKB-KW"/>
</dbReference>
<gene>
    <name evidence="13" type="ORF">T440DRAFT_170822</name>
</gene>
<keyword evidence="7" id="KW-0067">ATP-binding</keyword>
<evidence type="ECO:0000313" key="13">
    <source>
        <dbReference type="EMBL" id="KAF2848375.1"/>
    </source>
</evidence>
<evidence type="ECO:0000256" key="8">
    <source>
        <dbReference type="ARBA" id="ARBA00030237"/>
    </source>
</evidence>
<comment type="catalytic activity">
    <reaction evidence="9">
        <text>L-threonyl-[protein] + ATP = O-phospho-L-threonyl-[protein] + ADP + H(+)</text>
        <dbReference type="Rhea" id="RHEA:46608"/>
        <dbReference type="Rhea" id="RHEA-COMP:11060"/>
        <dbReference type="Rhea" id="RHEA-COMP:11605"/>
        <dbReference type="ChEBI" id="CHEBI:15378"/>
        <dbReference type="ChEBI" id="CHEBI:30013"/>
        <dbReference type="ChEBI" id="CHEBI:30616"/>
        <dbReference type="ChEBI" id="CHEBI:61977"/>
        <dbReference type="ChEBI" id="CHEBI:456216"/>
        <dbReference type="EC" id="2.7.11.1"/>
    </reaction>
</comment>
<dbReference type="SMART" id="SM00220">
    <property type="entry name" value="S_TKc"/>
    <property type="match status" value="1"/>
</dbReference>
<evidence type="ECO:0000313" key="14">
    <source>
        <dbReference type="Proteomes" id="UP000799423"/>
    </source>
</evidence>
<evidence type="ECO:0000256" key="1">
    <source>
        <dbReference type="ARBA" id="ARBA00004623"/>
    </source>
</evidence>
<organism evidence="13 14">
    <name type="scientific">Plenodomus tracheiphilus IPT5</name>
    <dbReference type="NCBI Taxonomy" id="1408161"/>
    <lineage>
        <taxon>Eukaryota</taxon>
        <taxon>Fungi</taxon>
        <taxon>Dikarya</taxon>
        <taxon>Ascomycota</taxon>
        <taxon>Pezizomycotina</taxon>
        <taxon>Dothideomycetes</taxon>
        <taxon>Pleosporomycetidae</taxon>
        <taxon>Pleosporales</taxon>
        <taxon>Pleosporineae</taxon>
        <taxon>Leptosphaeriaceae</taxon>
        <taxon>Plenodomus</taxon>
    </lineage>
</organism>
<evidence type="ECO:0000256" key="3">
    <source>
        <dbReference type="ARBA" id="ARBA00022527"/>
    </source>
</evidence>
<dbReference type="GO" id="GO:0005776">
    <property type="term" value="C:autophagosome"/>
    <property type="evidence" value="ECO:0007669"/>
    <property type="project" value="TreeGrafter"/>
</dbReference>
<feature type="region of interest" description="Disordered" evidence="11">
    <location>
        <begin position="47"/>
        <end position="66"/>
    </location>
</feature>
<dbReference type="InterPro" id="IPR011009">
    <property type="entry name" value="Kinase-like_dom_sf"/>
</dbReference>
<feature type="compositionally biased region" description="Low complexity" evidence="11">
    <location>
        <begin position="30"/>
        <end position="40"/>
    </location>
</feature>
<keyword evidence="4" id="KW-0808">Transferase</keyword>
<evidence type="ECO:0000256" key="9">
    <source>
        <dbReference type="ARBA" id="ARBA00047899"/>
    </source>
</evidence>
<dbReference type="SUPFAM" id="SSF56112">
    <property type="entry name" value="Protein kinase-like (PK-like)"/>
    <property type="match status" value="1"/>
</dbReference>
<keyword evidence="6 13" id="KW-0418">Kinase</keyword>
<dbReference type="PROSITE" id="PS50011">
    <property type="entry name" value="PROTEIN_KINASE_DOM"/>
    <property type="match status" value="1"/>
</dbReference>
<evidence type="ECO:0000259" key="12">
    <source>
        <dbReference type="PROSITE" id="PS50011"/>
    </source>
</evidence>
<evidence type="ECO:0000256" key="10">
    <source>
        <dbReference type="ARBA" id="ARBA00048679"/>
    </source>
</evidence>
<evidence type="ECO:0000256" key="2">
    <source>
        <dbReference type="ARBA" id="ARBA00012513"/>
    </source>
</evidence>
<dbReference type="PANTHER" id="PTHR24348">
    <property type="entry name" value="SERINE/THREONINE-PROTEIN KINASE UNC-51-RELATED"/>
    <property type="match status" value="1"/>
</dbReference>
<feature type="region of interest" description="Disordered" evidence="11">
    <location>
        <begin position="1"/>
        <end position="40"/>
    </location>
</feature>
<evidence type="ECO:0000256" key="4">
    <source>
        <dbReference type="ARBA" id="ARBA00022679"/>
    </source>
</evidence>
<reference evidence="13" key="1">
    <citation type="submission" date="2020-01" db="EMBL/GenBank/DDBJ databases">
        <authorList>
            <consortium name="DOE Joint Genome Institute"/>
            <person name="Haridas S."/>
            <person name="Albert R."/>
            <person name="Binder M."/>
            <person name="Bloem J."/>
            <person name="Labutti K."/>
            <person name="Salamov A."/>
            <person name="Andreopoulos B."/>
            <person name="Baker S.E."/>
            <person name="Barry K."/>
            <person name="Bills G."/>
            <person name="Bluhm B.H."/>
            <person name="Cannon C."/>
            <person name="Castanera R."/>
            <person name="Culley D.E."/>
            <person name="Daum C."/>
            <person name="Ezra D."/>
            <person name="Gonzalez J.B."/>
            <person name="Henrissat B."/>
            <person name="Kuo A."/>
            <person name="Liang C."/>
            <person name="Lipzen A."/>
            <person name="Lutzoni F."/>
            <person name="Magnuson J."/>
            <person name="Mondo S."/>
            <person name="Nolan M."/>
            <person name="Ohm R."/>
            <person name="Pangilinan J."/>
            <person name="Park H.-J."/>
            <person name="Ramirez L."/>
            <person name="Alfaro M."/>
            <person name="Sun H."/>
            <person name="Tritt A."/>
            <person name="Yoshinaga Y."/>
            <person name="Zwiers L.-H."/>
            <person name="Turgeon B.G."/>
            <person name="Goodwin S.B."/>
            <person name="Spatafora J.W."/>
            <person name="Crous P.W."/>
            <person name="Grigoriev I.V."/>
        </authorList>
    </citation>
    <scope>NUCLEOTIDE SEQUENCE</scope>
    <source>
        <strain evidence="13">IPT5</strain>
    </source>
</reference>
<comment type="catalytic activity">
    <reaction evidence="10">
        <text>L-seryl-[protein] + ATP = O-phospho-L-seryl-[protein] + ADP + H(+)</text>
        <dbReference type="Rhea" id="RHEA:17989"/>
        <dbReference type="Rhea" id="RHEA-COMP:9863"/>
        <dbReference type="Rhea" id="RHEA-COMP:11604"/>
        <dbReference type="ChEBI" id="CHEBI:15378"/>
        <dbReference type="ChEBI" id="CHEBI:29999"/>
        <dbReference type="ChEBI" id="CHEBI:30616"/>
        <dbReference type="ChEBI" id="CHEBI:83421"/>
        <dbReference type="ChEBI" id="CHEBI:456216"/>
        <dbReference type="EC" id="2.7.11.1"/>
    </reaction>
</comment>
<dbReference type="AlphaFoldDB" id="A0A6A7B1T0"/>
<dbReference type="GO" id="GO:0000045">
    <property type="term" value="P:autophagosome assembly"/>
    <property type="evidence" value="ECO:0007669"/>
    <property type="project" value="TreeGrafter"/>
</dbReference>
<protein>
    <recommendedName>
        <fullName evidence="2">non-specific serine/threonine protein kinase</fullName>
        <ecNumber evidence="2">2.7.11.1</ecNumber>
    </recommendedName>
    <alternativeName>
        <fullName evidence="8">Autophagy-related protein 1</fullName>
    </alternativeName>
</protein>
<evidence type="ECO:0000256" key="6">
    <source>
        <dbReference type="ARBA" id="ARBA00022777"/>
    </source>
</evidence>
<keyword evidence="14" id="KW-1185">Reference proteome</keyword>
<feature type="compositionally biased region" description="Polar residues" evidence="11">
    <location>
        <begin position="50"/>
        <end position="64"/>
    </location>
</feature>
<feature type="domain" description="Protein kinase" evidence="12">
    <location>
        <begin position="85"/>
        <end position="409"/>
    </location>
</feature>
<evidence type="ECO:0000256" key="5">
    <source>
        <dbReference type="ARBA" id="ARBA00022741"/>
    </source>
</evidence>
<dbReference type="PANTHER" id="PTHR24348:SF22">
    <property type="entry name" value="NON-SPECIFIC SERINE_THREONINE PROTEIN KINASE"/>
    <property type="match status" value="1"/>
</dbReference>
<dbReference type="EMBL" id="MU006318">
    <property type="protein sequence ID" value="KAF2848375.1"/>
    <property type="molecule type" value="Genomic_DNA"/>
</dbReference>
<keyword evidence="3" id="KW-0723">Serine/threonine-protein kinase</keyword>
<dbReference type="GO" id="GO:0005829">
    <property type="term" value="C:cytosol"/>
    <property type="evidence" value="ECO:0007669"/>
    <property type="project" value="TreeGrafter"/>
</dbReference>
<dbReference type="InterPro" id="IPR000719">
    <property type="entry name" value="Prot_kinase_dom"/>
</dbReference>
<comment type="subcellular location">
    <subcellularLocation>
        <location evidence="1">Preautophagosomal structure membrane</location>
        <topology evidence="1">Peripheral membrane protein</topology>
    </subcellularLocation>
</comment>
<keyword evidence="5" id="KW-0547">Nucleotide-binding</keyword>
<evidence type="ECO:0000256" key="11">
    <source>
        <dbReference type="SAM" id="MobiDB-lite"/>
    </source>
</evidence>
<dbReference type="Pfam" id="PF00069">
    <property type="entry name" value="Pkinase"/>
    <property type="match status" value="1"/>
</dbReference>